<gene>
    <name evidence="1" type="ORF">LCGC14_1104770</name>
</gene>
<comment type="caution">
    <text evidence="1">The sequence shown here is derived from an EMBL/GenBank/DDBJ whole genome shotgun (WGS) entry which is preliminary data.</text>
</comment>
<dbReference type="AlphaFoldDB" id="A0A0F9QEQ0"/>
<dbReference type="EMBL" id="LAZR01005003">
    <property type="protein sequence ID" value="KKN03718.1"/>
    <property type="molecule type" value="Genomic_DNA"/>
</dbReference>
<accession>A0A0F9QEQ0</accession>
<name>A0A0F9QEQ0_9ZZZZ</name>
<organism evidence="1">
    <name type="scientific">marine sediment metagenome</name>
    <dbReference type="NCBI Taxonomy" id="412755"/>
    <lineage>
        <taxon>unclassified sequences</taxon>
        <taxon>metagenomes</taxon>
        <taxon>ecological metagenomes</taxon>
    </lineage>
</organism>
<protein>
    <submittedName>
        <fullName evidence="1">Uncharacterized protein</fullName>
    </submittedName>
</protein>
<evidence type="ECO:0000313" key="1">
    <source>
        <dbReference type="EMBL" id="KKN03718.1"/>
    </source>
</evidence>
<proteinExistence type="predicted"/>
<sequence>MNKEEIIAELDKKQTKGSQTEIDSLLKQLYEINHPVPDVFKEIE</sequence>
<reference evidence="1" key="1">
    <citation type="journal article" date="2015" name="Nature">
        <title>Complex archaea that bridge the gap between prokaryotes and eukaryotes.</title>
        <authorList>
            <person name="Spang A."/>
            <person name="Saw J.H."/>
            <person name="Jorgensen S.L."/>
            <person name="Zaremba-Niedzwiedzka K."/>
            <person name="Martijn J."/>
            <person name="Lind A.E."/>
            <person name="van Eijk R."/>
            <person name="Schleper C."/>
            <person name="Guy L."/>
            <person name="Ettema T.J."/>
        </authorList>
    </citation>
    <scope>NUCLEOTIDE SEQUENCE</scope>
</reference>